<dbReference type="GO" id="GO:0009307">
    <property type="term" value="P:DNA restriction-modification system"/>
    <property type="evidence" value="ECO:0007669"/>
    <property type="project" value="InterPro"/>
</dbReference>
<dbReference type="Pfam" id="PF04471">
    <property type="entry name" value="Mrr_cat"/>
    <property type="match status" value="1"/>
</dbReference>
<dbReference type="Proteomes" id="UP000054388">
    <property type="component" value="Unassembled WGS sequence"/>
</dbReference>
<dbReference type="InterPro" id="IPR007560">
    <property type="entry name" value="Restrct_endonuc_IV_Mrr"/>
</dbReference>
<evidence type="ECO:0000313" key="3">
    <source>
        <dbReference type="Proteomes" id="UP000054388"/>
    </source>
</evidence>
<dbReference type="SUPFAM" id="SSF52980">
    <property type="entry name" value="Restriction endonuclease-like"/>
    <property type="match status" value="1"/>
</dbReference>
<dbReference type="EMBL" id="LMAI01000006">
    <property type="protein sequence ID" value="KUJ55630.1"/>
    <property type="molecule type" value="Genomic_DNA"/>
</dbReference>
<name>A0A101CGK5_9FLAO</name>
<dbReference type="InterPro" id="IPR011335">
    <property type="entry name" value="Restrct_endonuc-II-like"/>
</dbReference>
<dbReference type="GO" id="GO:0003677">
    <property type="term" value="F:DNA binding"/>
    <property type="evidence" value="ECO:0007669"/>
    <property type="project" value="InterPro"/>
</dbReference>
<dbReference type="PANTHER" id="PTHR30015:SF7">
    <property type="entry name" value="TYPE IV METHYL-DIRECTED RESTRICTION ENZYME ECOKMRR"/>
    <property type="match status" value="1"/>
</dbReference>
<evidence type="ECO:0000313" key="2">
    <source>
        <dbReference type="EMBL" id="KUJ55630.1"/>
    </source>
</evidence>
<reference evidence="2 3" key="1">
    <citation type="submission" date="2015-10" db="EMBL/GenBank/DDBJ databases">
        <title>Genome sequence of Chryseobacterium greenlandense.</title>
        <authorList>
            <person name="Newman J."/>
            <person name="Fischer K."/>
            <person name="Miller J."/>
        </authorList>
    </citation>
    <scope>NUCLEOTIDE SEQUENCE [LARGE SCALE GENOMIC DNA]</scope>
    <source>
        <strain evidence="2 3">UMB34</strain>
    </source>
</reference>
<dbReference type="RefSeq" id="WP_059137126.1">
    <property type="nucleotide sequence ID" value="NZ_LMAI01000006.1"/>
</dbReference>
<dbReference type="AlphaFoldDB" id="A0A101CGK5"/>
<dbReference type="InterPro" id="IPR011856">
    <property type="entry name" value="tRNA_endonuc-like_dom_sf"/>
</dbReference>
<organism evidence="2 3">
    <name type="scientific">Chryseobacterium aquaticum subsp. greenlandense</name>
    <dbReference type="NCBI Taxonomy" id="345663"/>
    <lineage>
        <taxon>Bacteria</taxon>
        <taxon>Pseudomonadati</taxon>
        <taxon>Bacteroidota</taxon>
        <taxon>Flavobacteriia</taxon>
        <taxon>Flavobacteriales</taxon>
        <taxon>Weeksellaceae</taxon>
        <taxon>Chryseobacterium group</taxon>
        <taxon>Chryseobacterium</taxon>
    </lineage>
</organism>
<evidence type="ECO:0000259" key="1">
    <source>
        <dbReference type="Pfam" id="PF04471"/>
    </source>
</evidence>
<dbReference type="InterPro" id="IPR052906">
    <property type="entry name" value="Type_IV_Methyl-Rstrct_Enzyme"/>
</dbReference>
<dbReference type="GO" id="GO:0015666">
    <property type="term" value="F:restriction endodeoxyribonuclease activity"/>
    <property type="evidence" value="ECO:0007669"/>
    <property type="project" value="TreeGrafter"/>
</dbReference>
<dbReference type="PANTHER" id="PTHR30015">
    <property type="entry name" value="MRR RESTRICTION SYSTEM PROTEIN"/>
    <property type="match status" value="1"/>
</dbReference>
<dbReference type="Gene3D" id="3.40.1350.10">
    <property type="match status" value="1"/>
</dbReference>
<sequence length="332" mass="38866">MGAIVWSLQNCINAILDVVIIKTGLVVTDEYLLEILKEEFPDSHFDRYAKSSELGIRVRSEDFDMYCWKIRQRLGELENISSLFVEDVDKCMEWMEEGIDYMGCVRQIMNLAAEQFDRNNPQLVDPRPIVEKLLDENKYPWEVIKQAFNDILHQQQMSNNITPTEEILWDGGISLKNLFEKEHIPLKEDEFIDQKFINFLQANPQKLEFMHWRNFERLTAEFFNRQGYEIELGPGSNDGGVDIRVFNKTEKDKPYIIIQCKRHKESNEVKIETVKSFYTDVAFEEAKKGLIATTSKVATGGKKVVSIRKYPLEFAENKEVVEWVNNMCKRNI</sequence>
<feature type="domain" description="Restriction endonuclease type IV Mrr" evidence="1">
    <location>
        <begin position="210"/>
        <end position="323"/>
    </location>
</feature>
<proteinExistence type="predicted"/>
<gene>
    <name evidence="2" type="ORF">AR686_12530</name>
</gene>
<comment type="caution">
    <text evidence="2">The sequence shown here is derived from an EMBL/GenBank/DDBJ whole genome shotgun (WGS) entry which is preliminary data.</text>
</comment>
<accession>A0A101CGK5</accession>
<protein>
    <recommendedName>
        <fullName evidence="1">Restriction endonuclease type IV Mrr domain-containing protein</fullName>
    </recommendedName>
</protein>